<evidence type="ECO:0000313" key="2">
    <source>
        <dbReference type="Proteomes" id="UP000430202"/>
    </source>
</evidence>
<proteinExistence type="predicted"/>
<organism evidence="1 2">
    <name type="scientific">Maribacter litoralis</name>
    <dbReference type="NCBI Taxonomy" id="2059726"/>
    <lineage>
        <taxon>Bacteria</taxon>
        <taxon>Pseudomonadati</taxon>
        <taxon>Bacteroidota</taxon>
        <taxon>Flavobacteriia</taxon>
        <taxon>Flavobacteriales</taxon>
        <taxon>Flavobacteriaceae</taxon>
        <taxon>Maribacter</taxon>
    </lineage>
</organism>
<dbReference type="AlphaFoldDB" id="A0A653UU25"/>
<dbReference type="EMBL" id="CABWLR010000005">
    <property type="protein sequence ID" value="VXB96961.1"/>
    <property type="molecule type" value="Genomic_DNA"/>
</dbReference>
<reference evidence="1 2" key="1">
    <citation type="submission" date="2019-10" db="EMBL/GenBank/DDBJ databases">
        <authorList>
            <person name="Karimi E."/>
        </authorList>
    </citation>
    <scope>NUCLEOTIDE SEQUENCE [LARGE SCALE GENOMIC DNA]</scope>
    <source>
        <strain evidence="1">Maribacter sp. 151</strain>
    </source>
</reference>
<keyword evidence="2" id="KW-1185">Reference proteome</keyword>
<accession>A0A653UU25</accession>
<dbReference type="RefSeq" id="WP_159303480.1">
    <property type="nucleotide sequence ID" value="NZ_LR733271.1"/>
</dbReference>
<name>A0A653UU25_9FLAO</name>
<sequence>MINTQYIDNADFSNIPEYVFRYERDNLNQWQSVEGHRMDEVVGAGGIYLRLNVYANYIEKLRNKSLLTKESHELIFKPISMNMELHSEDLKILLDKESSYAMG</sequence>
<gene>
    <name evidence="1" type="ORF">MARI151_50246</name>
</gene>
<protein>
    <submittedName>
        <fullName evidence="1">Beta-lactamase</fullName>
    </submittedName>
</protein>
<evidence type="ECO:0000313" key="1">
    <source>
        <dbReference type="EMBL" id="VXB96961.1"/>
    </source>
</evidence>
<dbReference type="Proteomes" id="UP000430202">
    <property type="component" value="Unassembled WGS sequence"/>
</dbReference>